<feature type="repeat" description="ARM" evidence="1">
    <location>
        <begin position="236"/>
        <end position="278"/>
    </location>
</feature>
<reference evidence="2" key="1">
    <citation type="submission" date="2021-01" db="EMBL/GenBank/DDBJ databases">
        <authorList>
            <person name="Corre E."/>
            <person name="Pelletier E."/>
            <person name="Niang G."/>
            <person name="Scheremetjew M."/>
            <person name="Finn R."/>
            <person name="Kale V."/>
            <person name="Holt S."/>
            <person name="Cochrane G."/>
            <person name="Meng A."/>
            <person name="Brown T."/>
            <person name="Cohen L."/>
        </authorList>
    </citation>
    <scope>NUCLEOTIDE SEQUENCE</scope>
    <source>
        <strain evidence="2">CCMP443</strain>
    </source>
</reference>
<proteinExistence type="predicted"/>
<dbReference type="InterPro" id="IPR011989">
    <property type="entry name" value="ARM-like"/>
</dbReference>
<dbReference type="SMART" id="SM00185">
    <property type="entry name" value="ARM"/>
    <property type="match status" value="5"/>
</dbReference>
<feature type="repeat" description="ARM" evidence="1">
    <location>
        <begin position="154"/>
        <end position="196"/>
    </location>
</feature>
<dbReference type="InterPro" id="IPR000225">
    <property type="entry name" value="Armadillo"/>
</dbReference>
<dbReference type="PROSITE" id="PS50176">
    <property type="entry name" value="ARM_REPEAT"/>
    <property type="match status" value="2"/>
</dbReference>
<dbReference type="InterPro" id="IPR016024">
    <property type="entry name" value="ARM-type_fold"/>
</dbReference>
<name>A0A7S0VCG2_9CRYP</name>
<dbReference type="EMBL" id="HBFN01005230">
    <property type="protein sequence ID" value="CAD8783082.1"/>
    <property type="molecule type" value="Transcribed_RNA"/>
</dbReference>
<accession>A0A7S0VCG2</accession>
<dbReference type="PANTHER" id="PTHR15599:SF3">
    <property type="entry name" value="ARMADILLO REPEAT-CONTAINING DOMAIN-CONTAINING PROTEIN"/>
    <property type="match status" value="1"/>
</dbReference>
<dbReference type="SUPFAM" id="SSF48371">
    <property type="entry name" value="ARM repeat"/>
    <property type="match status" value="1"/>
</dbReference>
<evidence type="ECO:0008006" key="3">
    <source>
        <dbReference type="Google" id="ProtNLM"/>
    </source>
</evidence>
<dbReference type="Gene3D" id="1.25.10.10">
    <property type="entry name" value="Leucine-rich Repeat Variant"/>
    <property type="match status" value="1"/>
</dbReference>
<protein>
    <recommendedName>
        <fullName evidence="3">Protein HGH1 homolog</fullName>
    </recommendedName>
</protein>
<evidence type="ECO:0000313" key="2">
    <source>
        <dbReference type="EMBL" id="CAD8783082.1"/>
    </source>
</evidence>
<dbReference type="PANTHER" id="PTHR15599">
    <property type="entry name" value="RTDR1"/>
    <property type="match status" value="1"/>
</dbReference>
<dbReference type="AlphaFoldDB" id="A0A7S0VCG2"/>
<sequence length="352" mass="38281">MAEAEAALQLPRGSTLDEFNAFIQSGGVGLNRSAIRDDPDKVQELAEDFYYLNEDPSTSPNLRVDDVDQYSFLMDCLDDARTKANPALSYALFRVLKVLSRKAHNRTALEDGDMKTVVHYMHKPKSSQVASEVSSVVLNLCYEKENVVRFIKCKGVPFLLDFVRDPDDDVAANAAGALQSLSYQEVGRDELRELGTLEVLIPSLKHTSVKVRTRSVGVIHNMSSDVHSIAILREGGAIGTLVAMLSAPQVHICGSAAGAIQNLSREQQSKREILESNGVPPLNDLLFGADVPTQVCAAGALINLIGPGLESDPATGVQLPMHKEQRKGFSRLIMLSLVTGMAFHGMFSDDDD</sequence>
<organism evidence="2">
    <name type="scientific">Hemiselmis tepida</name>
    <dbReference type="NCBI Taxonomy" id="464990"/>
    <lineage>
        <taxon>Eukaryota</taxon>
        <taxon>Cryptophyceae</taxon>
        <taxon>Cryptomonadales</taxon>
        <taxon>Hemiselmidaceae</taxon>
        <taxon>Hemiselmis</taxon>
    </lineage>
</organism>
<evidence type="ECO:0000256" key="1">
    <source>
        <dbReference type="PROSITE-ProRule" id="PRU00259"/>
    </source>
</evidence>
<gene>
    <name evidence="2" type="ORF">HTEP1355_LOCUS3085</name>
</gene>
<dbReference type="InterPro" id="IPR042856">
    <property type="entry name" value="RSP14"/>
</dbReference>